<keyword evidence="8" id="KW-1133">Transmembrane helix</keyword>
<dbReference type="PANTHER" id="PTHR43711">
    <property type="entry name" value="TWO-COMPONENT HISTIDINE KINASE"/>
    <property type="match status" value="1"/>
</dbReference>
<evidence type="ECO:0000256" key="8">
    <source>
        <dbReference type="SAM" id="Phobius"/>
    </source>
</evidence>
<dbReference type="GO" id="GO:0000155">
    <property type="term" value="F:phosphorelay sensor kinase activity"/>
    <property type="evidence" value="ECO:0007669"/>
    <property type="project" value="InterPro"/>
</dbReference>
<dbReference type="CDD" id="cd00082">
    <property type="entry name" value="HisKA"/>
    <property type="match status" value="1"/>
</dbReference>
<feature type="transmembrane region" description="Helical" evidence="8">
    <location>
        <begin position="155"/>
        <end position="173"/>
    </location>
</feature>
<protein>
    <recommendedName>
        <fullName evidence="2">histidine kinase</fullName>
        <ecNumber evidence="2">2.7.13.3</ecNumber>
    </recommendedName>
</protein>
<organism evidence="11 12">
    <name type="scientific">Acidovorax soli</name>
    <dbReference type="NCBI Taxonomy" id="592050"/>
    <lineage>
        <taxon>Bacteria</taxon>
        <taxon>Pseudomonadati</taxon>
        <taxon>Pseudomonadota</taxon>
        <taxon>Betaproteobacteria</taxon>
        <taxon>Burkholderiales</taxon>
        <taxon>Comamonadaceae</taxon>
        <taxon>Acidovorax</taxon>
    </lineage>
</organism>
<dbReference type="SUPFAM" id="SSF55874">
    <property type="entry name" value="ATPase domain of HSP90 chaperone/DNA topoisomerase II/histidine kinase"/>
    <property type="match status" value="1"/>
</dbReference>
<dbReference type="PROSITE" id="PS50110">
    <property type="entry name" value="RESPONSE_REGULATORY"/>
    <property type="match status" value="1"/>
</dbReference>
<evidence type="ECO:0000259" key="9">
    <source>
        <dbReference type="PROSITE" id="PS50109"/>
    </source>
</evidence>
<dbReference type="InterPro" id="IPR004358">
    <property type="entry name" value="Sig_transdc_His_kin-like_C"/>
</dbReference>
<evidence type="ECO:0000256" key="7">
    <source>
        <dbReference type="PROSITE-ProRule" id="PRU00169"/>
    </source>
</evidence>
<dbReference type="InterPro" id="IPR036097">
    <property type="entry name" value="HisK_dim/P_sf"/>
</dbReference>
<dbReference type="Proteomes" id="UP000575083">
    <property type="component" value="Unassembled WGS sequence"/>
</dbReference>
<dbReference type="InterPro" id="IPR003661">
    <property type="entry name" value="HisK_dim/P_dom"/>
</dbReference>
<dbReference type="Gene3D" id="1.10.287.130">
    <property type="match status" value="1"/>
</dbReference>
<dbReference type="RefSeq" id="WP_184855875.1">
    <property type="nucleotide sequence ID" value="NZ_JACHLK010000002.1"/>
</dbReference>
<gene>
    <name evidence="11" type="ORF">HNP48_001100</name>
</gene>
<keyword evidence="8" id="KW-0812">Transmembrane</keyword>
<dbReference type="CDD" id="cd16922">
    <property type="entry name" value="HATPase_EvgS-ArcB-TorS-like"/>
    <property type="match status" value="1"/>
</dbReference>
<dbReference type="Pfam" id="PF00512">
    <property type="entry name" value="HisKA"/>
    <property type="match status" value="1"/>
</dbReference>
<feature type="transmembrane region" description="Helical" evidence="8">
    <location>
        <begin position="40"/>
        <end position="59"/>
    </location>
</feature>
<dbReference type="InterPro" id="IPR005467">
    <property type="entry name" value="His_kinase_dom"/>
</dbReference>
<feature type="transmembrane region" description="Helical" evidence="8">
    <location>
        <begin position="130"/>
        <end position="149"/>
    </location>
</feature>
<evidence type="ECO:0000259" key="10">
    <source>
        <dbReference type="PROSITE" id="PS50110"/>
    </source>
</evidence>
<keyword evidence="12" id="KW-1185">Reference proteome</keyword>
<dbReference type="InterPro" id="IPR003594">
    <property type="entry name" value="HATPase_dom"/>
</dbReference>
<feature type="domain" description="Response regulatory" evidence="10">
    <location>
        <begin position="453"/>
        <end position="568"/>
    </location>
</feature>
<sequence>MARESLRLRAQQSVSARTMVVVAAIVAAICFGFSTPVWRVLAWMIPVVLMAQINAVLSARALAVLDTADAAALAKQQTDHWWITIANQALMGTTVWWIGYGTSGGIATFATVLQLIYLGGALVNASTHPATFIAGAWINLAFAAVFWLTQGGTNGLPLALALFGVGLVVAVSSRQTAQAFRDSLQIRFENADLLRRLGEEKQVAEEANAAKSRFLAAASHDLRQPLHALLVFSSLLHRHETPQTAQLIAHIRDAAGSLDKLFSGLLDLSKLETGSIVPQMQALNIAGMVRDLAGEFQPRCAAKGVSIETEGDAEAWVLSDAFLLERIVRNLVDNAVKYTNEGGVVVSVHARESVVALEVRDTGIGIAHEAQARVFEEYFQVGNPSRDPGQGSGLGLAIVRRLATLLGLEMGMRSNPGQGTTFTLTLPQAPIFESTGVGALPAPAQPVLHKAVDVWLVEDHALVRMATSQALESWGCKVMQWEGMPPDSVIESAATPPHALVADYRLSGDATGLDVARRLRSRWPGLPVAIITGDPGIDIHEVARLGNIAMWQKPVLPSLLINWLAEIGEPAAERSAPALRPVVDKPGTIGLS</sequence>
<dbReference type="SUPFAM" id="SSF52172">
    <property type="entry name" value="CheY-like"/>
    <property type="match status" value="1"/>
</dbReference>
<keyword evidence="4" id="KW-0808">Transferase</keyword>
<keyword evidence="3 7" id="KW-0597">Phosphoprotein</keyword>
<name>A0A7X0U7U6_9BURK</name>
<reference evidence="11 12" key="1">
    <citation type="submission" date="2020-08" db="EMBL/GenBank/DDBJ databases">
        <title>Functional genomics of gut bacteria from endangered species of beetles.</title>
        <authorList>
            <person name="Carlos-Shanley C."/>
        </authorList>
    </citation>
    <scope>NUCLEOTIDE SEQUENCE [LARGE SCALE GENOMIC DNA]</scope>
    <source>
        <strain evidence="11 12">S00198</strain>
    </source>
</reference>
<comment type="catalytic activity">
    <reaction evidence="1">
        <text>ATP + protein L-histidine = ADP + protein N-phospho-L-histidine.</text>
        <dbReference type="EC" id="2.7.13.3"/>
    </reaction>
</comment>
<dbReference type="InterPro" id="IPR036890">
    <property type="entry name" value="HATPase_C_sf"/>
</dbReference>
<dbReference type="EMBL" id="JACHLK010000002">
    <property type="protein sequence ID" value="MBB6558436.1"/>
    <property type="molecule type" value="Genomic_DNA"/>
</dbReference>
<evidence type="ECO:0000256" key="6">
    <source>
        <dbReference type="ARBA" id="ARBA00023012"/>
    </source>
</evidence>
<evidence type="ECO:0000313" key="12">
    <source>
        <dbReference type="Proteomes" id="UP000575083"/>
    </source>
</evidence>
<dbReference type="PROSITE" id="PS50109">
    <property type="entry name" value="HIS_KIN"/>
    <property type="match status" value="1"/>
</dbReference>
<comment type="caution">
    <text evidence="11">The sequence shown here is derived from an EMBL/GenBank/DDBJ whole genome shotgun (WGS) entry which is preliminary data.</text>
</comment>
<dbReference type="Gene3D" id="3.40.50.2300">
    <property type="match status" value="1"/>
</dbReference>
<feature type="transmembrane region" description="Helical" evidence="8">
    <location>
        <begin position="14"/>
        <end position="34"/>
    </location>
</feature>
<keyword evidence="5 11" id="KW-0418">Kinase</keyword>
<feature type="domain" description="Histidine kinase" evidence="9">
    <location>
        <begin position="217"/>
        <end position="430"/>
    </location>
</feature>
<dbReference type="InterPro" id="IPR050736">
    <property type="entry name" value="Sensor_HK_Regulatory"/>
</dbReference>
<dbReference type="EC" id="2.7.13.3" evidence="2"/>
<evidence type="ECO:0000313" key="11">
    <source>
        <dbReference type="EMBL" id="MBB6558436.1"/>
    </source>
</evidence>
<dbReference type="SUPFAM" id="SSF47384">
    <property type="entry name" value="Homodimeric domain of signal transducing histidine kinase"/>
    <property type="match status" value="1"/>
</dbReference>
<evidence type="ECO:0000256" key="4">
    <source>
        <dbReference type="ARBA" id="ARBA00022679"/>
    </source>
</evidence>
<dbReference type="Gene3D" id="3.30.565.10">
    <property type="entry name" value="Histidine kinase-like ATPase, C-terminal domain"/>
    <property type="match status" value="1"/>
</dbReference>
<accession>A0A7X0U7U6</accession>
<evidence type="ECO:0000256" key="3">
    <source>
        <dbReference type="ARBA" id="ARBA00022553"/>
    </source>
</evidence>
<dbReference type="AlphaFoldDB" id="A0A7X0U7U6"/>
<evidence type="ECO:0000256" key="2">
    <source>
        <dbReference type="ARBA" id="ARBA00012438"/>
    </source>
</evidence>
<feature type="transmembrane region" description="Helical" evidence="8">
    <location>
        <begin position="105"/>
        <end position="123"/>
    </location>
</feature>
<evidence type="ECO:0000256" key="1">
    <source>
        <dbReference type="ARBA" id="ARBA00000085"/>
    </source>
</evidence>
<dbReference type="Pfam" id="PF02518">
    <property type="entry name" value="HATPase_c"/>
    <property type="match status" value="1"/>
</dbReference>
<dbReference type="PRINTS" id="PR00344">
    <property type="entry name" value="BCTRLSENSOR"/>
</dbReference>
<dbReference type="SMART" id="SM00387">
    <property type="entry name" value="HATPase_c"/>
    <property type="match status" value="1"/>
</dbReference>
<dbReference type="SMART" id="SM00388">
    <property type="entry name" value="HisKA"/>
    <property type="match status" value="1"/>
</dbReference>
<evidence type="ECO:0000256" key="5">
    <source>
        <dbReference type="ARBA" id="ARBA00022777"/>
    </source>
</evidence>
<keyword evidence="6" id="KW-0902">Two-component regulatory system</keyword>
<keyword evidence="8" id="KW-0472">Membrane</keyword>
<dbReference type="SMART" id="SM00448">
    <property type="entry name" value="REC"/>
    <property type="match status" value="1"/>
</dbReference>
<dbReference type="InterPro" id="IPR001789">
    <property type="entry name" value="Sig_transdc_resp-reg_receiver"/>
</dbReference>
<proteinExistence type="predicted"/>
<dbReference type="PANTHER" id="PTHR43711:SF26">
    <property type="entry name" value="SENSOR HISTIDINE KINASE RCSC"/>
    <property type="match status" value="1"/>
</dbReference>
<dbReference type="Pfam" id="PF00072">
    <property type="entry name" value="Response_reg"/>
    <property type="match status" value="1"/>
</dbReference>
<dbReference type="InterPro" id="IPR011006">
    <property type="entry name" value="CheY-like_superfamily"/>
</dbReference>
<dbReference type="CDD" id="cd00156">
    <property type="entry name" value="REC"/>
    <property type="match status" value="1"/>
</dbReference>
<feature type="modified residue" description="4-aspartylphosphate" evidence="7">
    <location>
        <position position="503"/>
    </location>
</feature>